<dbReference type="EMBL" id="BAHD01000005">
    <property type="protein sequence ID" value="GAB94502.1"/>
    <property type="molecule type" value="Genomic_DNA"/>
</dbReference>
<evidence type="ECO:0000313" key="1">
    <source>
        <dbReference type="EMBL" id="GAB94502.1"/>
    </source>
</evidence>
<accession>K6WQW2</accession>
<name>K6WQW2_9MICO</name>
<dbReference type="RefSeq" id="WP_006591035.1">
    <property type="nucleotide sequence ID" value="NZ_BAHD01000005.1"/>
</dbReference>
<reference evidence="1 2" key="1">
    <citation type="submission" date="2012-08" db="EMBL/GenBank/DDBJ databases">
        <title>Whole genome shotgun sequence of Kineosphaera limosa NBRC 100340.</title>
        <authorList>
            <person name="Yoshida I."/>
            <person name="Isaki S."/>
            <person name="Hosoyama A."/>
            <person name="Tsuchikane K."/>
            <person name="Katsumata H."/>
            <person name="Ando Y."/>
            <person name="Ohji S."/>
            <person name="Hamada M."/>
            <person name="Tamura T."/>
            <person name="Yamazoe A."/>
            <person name="Yamazaki S."/>
            <person name="Fujita N."/>
        </authorList>
    </citation>
    <scope>NUCLEOTIDE SEQUENCE [LARGE SCALE GENOMIC DNA]</scope>
    <source>
        <strain evidence="1 2">NBRC 100340</strain>
    </source>
</reference>
<dbReference type="OrthoDB" id="5141834at2"/>
<dbReference type="AlphaFoldDB" id="K6WQW2"/>
<dbReference type="eggNOG" id="ENOG5031G1H">
    <property type="taxonomic scope" value="Bacteria"/>
</dbReference>
<dbReference type="STRING" id="1184609.KILIM_005_01190"/>
<gene>
    <name evidence="1" type="ORF">KILIM_005_01190</name>
</gene>
<sequence length="253" mass="25999">MPELPASARMSLWGTCLLTGRVDVDTAIEASAPDADHATGARTWLETCSSLGERVVLMALPRPGDYGDAPGGGDLREAALAAGECVFVPGLGGGLVPLVEEYGPPGDRGVSVTWRHHDSDPVAPHVLDAWSSRQAERDLSRAMAEATQALSGLAVPWASRGLADGAAARLGTPTWALPAGLPPPAARLIDLAAGVADLARLATDSPDDGTNAAGIAARQQHLRRLAAAAHHALTRGINVAALHLAGLRPGRDD</sequence>
<keyword evidence="2" id="KW-1185">Reference proteome</keyword>
<proteinExistence type="predicted"/>
<organism evidence="1 2">
    <name type="scientific">Kineosphaera limosa NBRC 100340</name>
    <dbReference type="NCBI Taxonomy" id="1184609"/>
    <lineage>
        <taxon>Bacteria</taxon>
        <taxon>Bacillati</taxon>
        <taxon>Actinomycetota</taxon>
        <taxon>Actinomycetes</taxon>
        <taxon>Micrococcales</taxon>
        <taxon>Dermatophilaceae</taxon>
        <taxon>Kineosphaera</taxon>
    </lineage>
</organism>
<dbReference type="Proteomes" id="UP000008366">
    <property type="component" value="Unassembled WGS sequence"/>
</dbReference>
<evidence type="ECO:0000313" key="2">
    <source>
        <dbReference type="Proteomes" id="UP000008366"/>
    </source>
</evidence>
<comment type="caution">
    <text evidence="1">The sequence shown here is derived from an EMBL/GenBank/DDBJ whole genome shotgun (WGS) entry which is preliminary data.</text>
</comment>
<protein>
    <submittedName>
        <fullName evidence="1">Uncharacterized protein</fullName>
    </submittedName>
</protein>